<evidence type="ECO:0000313" key="10">
    <source>
        <dbReference type="EMBL" id="KKL67260.1"/>
    </source>
</evidence>
<evidence type="ECO:0000256" key="7">
    <source>
        <dbReference type="ARBA" id="ARBA00048359"/>
    </source>
</evidence>
<dbReference type="EC" id="6.1.1.5" evidence="1"/>
<feature type="non-terminal residue" evidence="10">
    <location>
        <position position="659"/>
    </location>
</feature>
<sequence>MAGSYKKMEHLAVFIKLFLKERNAHILVWTTTPWTLAANVALAVNPNLKYCEVKIEQEDLPFIVCSDVLHILKGRKYKVIKQFSGKELVGLLYEPILSGLEVQKHLEHRIVAWDAVDPSEGTGVVHIAPGCGREDHELGMKLGLTVLSPVDDEGIYVSGYGWLEGRRAQSSAEEIIGHLKRNNKLFHYYMHEHSYPICWRCKNELIFRLVDEWFISCKVIRPAMIKASGKVKWQPEFMGKRMEDWLQNMGDWCISRKRFWGLPLPFYKCSACEKLIVVGSLDELGRLSDDDVSSLPELHRPWIDNIKINCPECGSKVSRIQEVGDCWLDAGIVPYSTRGYLKDRSVWKEWYPVEWVCEMREQIRLWFYSMLFMGVTLDNRSPYERVLTYERVVGEDGRPFSKTGFMIKLDDVTEKMGVDTLRYYFAGKNPANDIRFGYNLGYEARRRLLSFWNIYIFFITYARLDMPNFEKIKGLSDRLNSSDQWLLARLYLFVTDVTSAMEDYDTPTVIREFDAFTDDVSNFYVRTNRRRFWIGKLSEDRLIGYWSLYQVIRTTVLLMSPVIPFLAEAIWQDGVRIFDDKAPLSVHLADWPIPKENWQNDRILREVKNVRKVLNLALRIRKRSNLRIRQPLSTLYLIGPEDIIESSKLMAATIRNEIN</sequence>
<gene>
    <name evidence="10" type="ORF">LCGC14_2136760</name>
</gene>
<dbReference type="InterPro" id="IPR002301">
    <property type="entry name" value="Ile-tRNA-ligase"/>
</dbReference>
<reference evidence="10" key="1">
    <citation type="journal article" date="2015" name="Nature">
        <title>Complex archaea that bridge the gap between prokaryotes and eukaryotes.</title>
        <authorList>
            <person name="Spang A."/>
            <person name="Saw J.H."/>
            <person name="Jorgensen S.L."/>
            <person name="Zaremba-Niedzwiedzka K."/>
            <person name="Martijn J."/>
            <person name="Lind A.E."/>
            <person name="van Eijk R."/>
            <person name="Schleper C."/>
            <person name="Guy L."/>
            <person name="Ettema T.J."/>
        </authorList>
    </citation>
    <scope>NUCLEOTIDE SEQUENCE</scope>
</reference>
<keyword evidence="4" id="KW-0067">ATP-binding</keyword>
<feature type="domain" description="Aminoacyl-tRNA synthetase class Ia" evidence="8">
    <location>
        <begin position="54"/>
        <end position="436"/>
    </location>
</feature>
<dbReference type="Gene3D" id="3.40.50.620">
    <property type="entry name" value="HUPs"/>
    <property type="match status" value="1"/>
</dbReference>
<dbReference type="CDD" id="cd07961">
    <property type="entry name" value="Anticodon_Ia_Ile_ABEc"/>
    <property type="match status" value="1"/>
</dbReference>
<evidence type="ECO:0000259" key="9">
    <source>
        <dbReference type="Pfam" id="PF08264"/>
    </source>
</evidence>
<comment type="catalytic activity">
    <reaction evidence="7">
        <text>tRNA(Ile) + L-isoleucine + ATP = L-isoleucyl-tRNA(Ile) + AMP + diphosphate</text>
        <dbReference type="Rhea" id="RHEA:11060"/>
        <dbReference type="Rhea" id="RHEA-COMP:9666"/>
        <dbReference type="Rhea" id="RHEA-COMP:9695"/>
        <dbReference type="ChEBI" id="CHEBI:30616"/>
        <dbReference type="ChEBI" id="CHEBI:33019"/>
        <dbReference type="ChEBI" id="CHEBI:58045"/>
        <dbReference type="ChEBI" id="CHEBI:78442"/>
        <dbReference type="ChEBI" id="CHEBI:78528"/>
        <dbReference type="ChEBI" id="CHEBI:456215"/>
        <dbReference type="EC" id="6.1.1.5"/>
    </reaction>
</comment>
<dbReference type="InterPro" id="IPR009008">
    <property type="entry name" value="Val/Leu/Ile-tRNA-synth_edit"/>
</dbReference>
<dbReference type="GO" id="GO:0004822">
    <property type="term" value="F:isoleucine-tRNA ligase activity"/>
    <property type="evidence" value="ECO:0007669"/>
    <property type="project" value="UniProtKB-EC"/>
</dbReference>
<feature type="non-terminal residue" evidence="10">
    <location>
        <position position="1"/>
    </location>
</feature>
<dbReference type="InterPro" id="IPR023586">
    <property type="entry name" value="Ile-tRNA-ligase_type2"/>
</dbReference>
<dbReference type="GO" id="GO:0002161">
    <property type="term" value="F:aminoacyl-tRNA deacylase activity"/>
    <property type="evidence" value="ECO:0007669"/>
    <property type="project" value="InterPro"/>
</dbReference>
<proteinExistence type="predicted"/>
<dbReference type="InterPro" id="IPR009080">
    <property type="entry name" value="tRNAsynth_Ia_anticodon-bd"/>
</dbReference>
<evidence type="ECO:0000259" key="8">
    <source>
        <dbReference type="Pfam" id="PF00133"/>
    </source>
</evidence>
<evidence type="ECO:0000256" key="5">
    <source>
        <dbReference type="ARBA" id="ARBA00022917"/>
    </source>
</evidence>
<keyword evidence="3" id="KW-0547">Nucleotide-binding</keyword>
<evidence type="ECO:0000256" key="4">
    <source>
        <dbReference type="ARBA" id="ARBA00022840"/>
    </source>
</evidence>
<keyword evidence="2" id="KW-0436">Ligase</keyword>
<keyword evidence="5" id="KW-0648">Protein biosynthesis</keyword>
<dbReference type="GO" id="GO:0005524">
    <property type="term" value="F:ATP binding"/>
    <property type="evidence" value="ECO:0007669"/>
    <property type="project" value="UniProtKB-KW"/>
</dbReference>
<dbReference type="PANTHER" id="PTHR42780:SF1">
    <property type="entry name" value="ISOLEUCINE--TRNA LIGASE, CYTOPLASMIC"/>
    <property type="match status" value="1"/>
</dbReference>
<dbReference type="InterPro" id="IPR033709">
    <property type="entry name" value="Anticodon_Ile_ABEc"/>
</dbReference>
<dbReference type="EMBL" id="LAZR01026924">
    <property type="protein sequence ID" value="KKL67260.1"/>
    <property type="molecule type" value="Genomic_DNA"/>
</dbReference>
<dbReference type="GO" id="GO:0000049">
    <property type="term" value="F:tRNA binding"/>
    <property type="evidence" value="ECO:0007669"/>
    <property type="project" value="InterPro"/>
</dbReference>
<dbReference type="PRINTS" id="PR00984">
    <property type="entry name" value="TRNASYNTHILE"/>
</dbReference>
<evidence type="ECO:0000256" key="1">
    <source>
        <dbReference type="ARBA" id="ARBA00013165"/>
    </source>
</evidence>
<dbReference type="Gene3D" id="3.90.740.10">
    <property type="entry name" value="Valyl/Leucyl/Isoleucyl-tRNA synthetase, editing domain"/>
    <property type="match status" value="1"/>
</dbReference>
<organism evidence="10">
    <name type="scientific">marine sediment metagenome</name>
    <dbReference type="NCBI Taxonomy" id="412755"/>
    <lineage>
        <taxon>unclassified sequences</taxon>
        <taxon>metagenomes</taxon>
        <taxon>ecological metagenomes</taxon>
    </lineage>
</organism>
<accession>A0A0F9GCU3</accession>
<protein>
    <recommendedName>
        <fullName evidence="1">isoleucine--tRNA ligase</fullName>
        <ecNumber evidence="1">6.1.1.5</ecNumber>
    </recommendedName>
</protein>
<dbReference type="InterPro" id="IPR013155">
    <property type="entry name" value="M/V/L/I-tRNA-synth_anticd-bd"/>
</dbReference>
<dbReference type="Gene3D" id="1.10.730.10">
    <property type="entry name" value="Isoleucyl-tRNA Synthetase, Domain 1"/>
    <property type="match status" value="1"/>
</dbReference>
<dbReference type="Pfam" id="PF00133">
    <property type="entry name" value="tRNA-synt_1"/>
    <property type="match status" value="1"/>
</dbReference>
<name>A0A0F9GCU3_9ZZZZ</name>
<evidence type="ECO:0000256" key="6">
    <source>
        <dbReference type="ARBA" id="ARBA00023146"/>
    </source>
</evidence>
<evidence type="ECO:0000256" key="2">
    <source>
        <dbReference type="ARBA" id="ARBA00022598"/>
    </source>
</evidence>
<keyword evidence="6" id="KW-0030">Aminoacyl-tRNA synthetase</keyword>
<dbReference type="Pfam" id="PF08264">
    <property type="entry name" value="Anticodon_1"/>
    <property type="match status" value="1"/>
</dbReference>
<dbReference type="SUPFAM" id="SSF47323">
    <property type="entry name" value="Anticodon-binding domain of a subclass of class I aminoacyl-tRNA synthetases"/>
    <property type="match status" value="1"/>
</dbReference>
<dbReference type="AlphaFoldDB" id="A0A0F9GCU3"/>
<feature type="domain" description="Methionyl/Valyl/Leucyl/Isoleucyl-tRNA synthetase anticodon-binding" evidence="9">
    <location>
        <begin position="483"/>
        <end position="633"/>
    </location>
</feature>
<dbReference type="InterPro" id="IPR002300">
    <property type="entry name" value="aa-tRNA-synth_Ia"/>
</dbReference>
<dbReference type="SUPFAM" id="SSF52374">
    <property type="entry name" value="Nucleotidylyl transferase"/>
    <property type="match status" value="1"/>
</dbReference>
<evidence type="ECO:0000256" key="3">
    <source>
        <dbReference type="ARBA" id="ARBA00022741"/>
    </source>
</evidence>
<dbReference type="SUPFAM" id="SSF50677">
    <property type="entry name" value="ValRS/IleRS/LeuRS editing domain"/>
    <property type="match status" value="1"/>
</dbReference>
<dbReference type="InterPro" id="IPR014729">
    <property type="entry name" value="Rossmann-like_a/b/a_fold"/>
</dbReference>
<dbReference type="GO" id="GO:0006428">
    <property type="term" value="P:isoleucyl-tRNA aminoacylation"/>
    <property type="evidence" value="ECO:0007669"/>
    <property type="project" value="InterPro"/>
</dbReference>
<dbReference type="PANTHER" id="PTHR42780">
    <property type="entry name" value="SOLEUCYL-TRNA SYNTHETASE"/>
    <property type="match status" value="1"/>
</dbReference>
<comment type="caution">
    <text evidence="10">The sequence shown here is derived from an EMBL/GenBank/DDBJ whole genome shotgun (WGS) entry which is preliminary data.</text>
</comment>